<protein>
    <submittedName>
        <fullName evidence="3">Uncharacterized protein</fullName>
    </submittedName>
</protein>
<keyword evidence="1" id="KW-0472">Membrane</keyword>
<accession>A0A928DNC2</accession>
<reference evidence="3" key="1">
    <citation type="submission" date="2019-04" db="EMBL/GenBank/DDBJ databases">
        <title>Evolution of Biomass-Degrading Anaerobic Consortia Revealed by Metagenomics.</title>
        <authorList>
            <person name="Peng X."/>
        </authorList>
    </citation>
    <scope>NUCLEOTIDE SEQUENCE</scope>
    <source>
        <strain evidence="3">SIG66</strain>
    </source>
</reference>
<dbReference type="Proteomes" id="UP000725649">
    <property type="component" value="Unassembled WGS sequence"/>
</dbReference>
<feature type="transmembrane region" description="Helical" evidence="1">
    <location>
        <begin position="253"/>
        <end position="275"/>
    </location>
</feature>
<comment type="caution">
    <text evidence="3">The sequence shown here is derived from an EMBL/GenBank/DDBJ whole genome shotgun (WGS) entry which is preliminary data.</text>
</comment>
<sequence>MAHYLLRNITLFVLGLLMLAPGAGFAAGFSSQDGAFTMDMPAGWKQAKTTPQGSVLSIEKNSSRIDIKTISCTTETCIEKKISEDLADVKRKKMQVVGNSYTGEEIKRIEFSTGEPFFYINFFTPKNDFGAGYFLINSKAYSILAKDLTYAETDLIFSFISPVQKEKPAEQAPELPIMEMDLKSPKAYDIAALPDVQEETLSAQAPEEKESVKAEAPQKPSAFRKNLSKLKVKTLLSKNMPPYVRQLGRGFDIFVFLLMLFGVLLAGALIVRFFIPTRQDNTPANPNSLFPIRFRRLYGTPSLIFRARDNQGNVLISLSSRWDSLFLFTGSFLIVLTFLILAVTGLGENSGLLPLSAFAYNTIYSACSLLIPLGLTIFFCGVVWSQLVLREITLFDRKGKKAAIVLQKGFGFTQERYEIYFARSKDVLVVTRKRFSFCRQWQMFNREGNLQASLTESSAWRALARKACGHLWGMLRADYKIQGQMDSTGTIENACGAFDRFTCYLDKPQALNARDLLAVALLINIRDRDKWYPWFN</sequence>
<organism evidence="3 4">
    <name type="scientific">Candidatus Avelusimicrobium gallicola</name>
    <dbReference type="NCBI Taxonomy" id="2562704"/>
    <lineage>
        <taxon>Bacteria</taxon>
        <taxon>Pseudomonadati</taxon>
        <taxon>Elusimicrobiota</taxon>
        <taxon>Elusimicrobia</taxon>
        <taxon>Elusimicrobiales</taxon>
        <taxon>Elusimicrobiaceae</taxon>
        <taxon>Candidatus Avelusimicrobium</taxon>
    </lineage>
</organism>
<evidence type="ECO:0000256" key="1">
    <source>
        <dbReference type="SAM" id="Phobius"/>
    </source>
</evidence>
<feature type="transmembrane region" description="Helical" evidence="1">
    <location>
        <begin position="363"/>
        <end position="389"/>
    </location>
</feature>
<proteinExistence type="predicted"/>
<keyword evidence="1" id="KW-1133">Transmembrane helix</keyword>
<dbReference type="AlphaFoldDB" id="A0A928DNC2"/>
<dbReference type="EMBL" id="SUVG01000001">
    <property type="protein sequence ID" value="MBE6420528.1"/>
    <property type="molecule type" value="Genomic_DNA"/>
</dbReference>
<evidence type="ECO:0000313" key="3">
    <source>
        <dbReference type="EMBL" id="MBE6420528.1"/>
    </source>
</evidence>
<feature type="signal peptide" evidence="2">
    <location>
        <begin position="1"/>
        <end position="26"/>
    </location>
</feature>
<keyword evidence="1" id="KW-0812">Transmembrane</keyword>
<evidence type="ECO:0000313" key="4">
    <source>
        <dbReference type="Proteomes" id="UP000725649"/>
    </source>
</evidence>
<name>A0A928DNC2_9BACT</name>
<evidence type="ECO:0000256" key="2">
    <source>
        <dbReference type="SAM" id="SignalP"/>
    </source>
</evidence>
<gene>
    <name evidence="3" type="ORF">E7027_00015</name>
</gene>
<feature type="transmembrane region" description="Helical" evidence="1">
    <location>
        <begin position="325"/>
        <end position="343"/>
    </location>
</feature>
<keyword evidence="2" id="KW-0732">Signal</keyword>
<feature type="chain" id="PRO_5037048679" evidence="2">
    <location>
        <begin position="27"/>
        <end position="536"/>
    </location>
</feature>